<organism evidence="2 3">
    <name type="scientific">Streptomyces synnematoformans</name>
    <dbReference type="NCBI Taxonomy" id="415721"/>
    <lineage>
        <taxon>Bacteria</taxon>
        <taxon>Bacillati</taxon>
        <taxon>Actinomycetota</taxon>
        <taxon>Actinomycetes</taxon>
        <taxon>Kitasatosporales</taxon>
        <taxon>Streptomycetaceae</taxon>
        <taxon>Streptomyces</taxon>
    </lineage>
</organism>
<name>A0ABN2XBM2_9ACTN</name>
<comment type="caution">
    <text evidence="2">The sequence shown here is derived from an EMBL/GenBank/DDBJ whole genome shotgun (WGS) entry which is preliminary data.</text>
</comment>
<keyword evidence="3" id="KW-1185">Reference proteome</keyword>
<protein>
    <recommendedName>
        <fullName evidence="4">C2H2-type domain-containing protein</fullName>
    </recommendedName>
</protein>
<sequence length="219" mass="24244">MSDIPEREQHLQEDPELRARLLKGLQDAERGAVHDLGDFTQYAGPSLVLRCPDCDQDVTVPADHTLHSGHPLPGHSCPDQTLAFVRRVLELFSLTHADCADTLFWRVDDGEIHLFANVSDIFFWGAADLEEITPARLPDLERAYADCKAAGGAEYMPELYAARIRGERPQGAAYPGRRPVGPEQHRDLIALFDACGPERPTGLGNPHRAPAPADREERP</sequence>
<proteinExistence type="predicted"/>
<dbReference type="EMBL" id="BAAAPF010000003">
    <property type="protein sequence ID" value="GAA2108015.1"/>
    <property type="molecule type" value="Genomic_DNA"/>
</dbReference>
<feature type="region of interest" description="Disordered" evidence="1">
    <location>
        <begin position="195"/>
        <end position="219"/>
    </location>
</feature>
<evidence type="ECO:0000313" key="3">
    <source>
        <dbReference type="Proteomes" id="UP001500443"/>
    </source>
</evidence>
<gene>
    <name evidence="2" type="ORF">GCM10009802_03550</name>
</gene>
<evidence type="ECO:0000313" key="2">
    <source>
        <dbReference type="EMBL" id="GAA2108015.1"/>
    </source>
</evidence>
<reference evidence="2 3" key="1">
    <citation type="journal article" date="2019" name="Int. J. Syst. Evol. Microbiol.">
        <title>The Global Catalogue of Microorganisms (GCM) 10K type strain sequencing project: providing services to taxonomists for standard genome sequencing and annotation.</title>
        <authorList>
            <consortium name="The Broad Institute Genomics Platform"/>
            <consortium name="The Broad Institute Genome Sequencing Center for Infectious Disease"/>
            <person name="Wu L."/>
            <person name="Ma J."/>
        </authorList>
    </citation>
    <scope>NUCLEOTIDE SEQUENCE [LARGE SCALE GENOMIC DNA]</scope>
    <source>
        <strain evidence="2 3">JCM 15481</strain>
    </source>
</reference>
<evidence type="ECO:0000256" key="1">
    <source>
        <dbReference type="SAM" id="MobiDB-lite"/>
    </source>
</evidence>
<dbReference type="Proteomes" id="UP001500443">
    <property type="component" value="Unassembled WGS sequence"/>
</dbReference>
<evidence type="ECO:0008006" key="4">
    <source>
        <dbReference type="Google" id="ProtNLM"/>
    </source>
</evidence>
<dbReference type="RefSeq" id="WP_344287115.1">
    <property type="nucleotide sequence ID" value="NZ_BAAAPF010000003.1"/>
</dbReference>
<accession>A0ABN2XBM2</accession>